<dbReference type="Proteomes" id="UP000694404">
    <property type="component" value="Unplaced"/>
</dbReference>
<reference evidence="13" key="2">
    <citation type="submission" date="2025-09" db="UniProtKB">
        <authorList>
            <consortium name="Ensembl"/>
        </authorList>
    </citation>
    <scope>IDENTIFICATION</scope>
</reference>
<evidence type="ECO:0000256" key="6">
    <source>
        <dbReference type="ARBA" id="ARBA00023017"/>
    </source>
</evidence>
<organism evidence="13 14">
    <name type="scientific">Chelonoidis abingdonii</name>
    <name type="common">Abingdon island giant tortoise</name>
    <name type="synonym">Testudo abingdonii</name>
    <dbReference type="NCBI Taxonomy" id="106734"/>
    <lineage>
        <taxon>Eukaryota</taxon>
        <taxon>Metazoa</taxon>
        <taxon>Chordata</taxon>
        <taxon>Craniata</taxon>
        <taxon>Vertebrata</taxon>
        <taxon>Euteleostomi</taxon>
        <taxon>Archelosauria</taxon>
        <taxon>Testudinata</taxon>
        <taxon>Testudines</taxon>
        <taxon>Cryptodira</taxon>
        <taxon>Durocryptodira</taxon>
        <taxon>Testudinoidea</taxon>
        <taxon>Testudinidae</taxon>
        <taxon>Chelonoidis</taxon>
    </lineage>
</organism>
<reference evidence="13" key="1">
    <citation type="submission" date="2025-08" db="UniProtKB">
        <authorList>
            <consortium name="Ensembl"/>
        </authorList>
    </citation>
    <scope>IDENTIFICATION</scope>
</reference>
<keyword evidence="8 12" id="KW-0505">Motor protein</keyword>
<keyword evidence="4 12" id="KW-0963">Cytoplasm</keyword>
<evidence type="ECO:0000256" key="8">
    <source>
        <dbReference type="ARBA" id="ARBA00023175"/>
    </source>
</evidence>
<dbReference type="GO" id="GO:0007017">
    <property type="term" value="P:microtubule-based process"/>
    <property type="evidence" value="ECO:0007669"/>
    <property type="project" value="InterPro"/>
</dbReference>
<evidence type="ECO:0000256" key="9">
    <source>
        <dbReference type="ARBA" id="ARBA00023212"/>
    </source>
</evidence>
<evidence type="ECO:0000256" key="4">
    <source>
        <dbReference type="ARBA" id="ARBA00022490"/>
    </source>
</evidence>
<evidence type="ECO:0000256" key="5">
    <source>
        <dbReference type="ARBA" id="ARBA00022701"/>
    </source>
</evidence>
<dbReference type="KEGG" id="cabi:116826246"/>
<keyword evidence="10" id="KW-0966">Cell projection</keyword>
<dbReference type="GO" id="GO:0030286">
    <property type="term" value="C:dynein complex"/>
    <property type="evidence" value="ECO:0007669"/>
    <property type="project" value="UniProtKB-KW"/>
</dbReference>
<evidence type="ECO:0000256" key="3">
    <source>
        <dbReference type="ARBA" id="ARBA00011655"/>
    </source>
</evidence>
<evidence type="ECO:0000256" key="7">
    <source>
        <dbReference type="ARBA" id="ARBA00023069"/>
    </source>
</evidence>
<protein>
    <recommendedName>
        <fullName evidence="12">Dynein light chain</fullName>
    </recommendedName>
</protein>
<evidence type="ECO:0000313" key="13">
    <source>
        <dbReference type="Ensembl" id="ENSCABP00000024971.1"/>
    </source>
</evidence>
<dbReference type="CTD" id="10126"/>
<evidence type="ECO:0000256" key="10">
    <source>
        <dbReference type="ARBA" id="ARBA00023273"/>
    </source>
</evidence>
<comment type="subcellular location">
    <subcellularLocation>
        <location evidence="1">Cytoplasm</location>
        <location evidence="1">Cytoskeleton</location>
        <location evidence="1">Cilium axoneme</location>
    </subcellularLocation>
</comment>
<dbReference type="InterPro" id="IPR037177">
    <property type="entry name" value="DLC_sf"/>
</dbReference>
<evidence type="ECO:0000256" key="12">
    <source>
        <dbReference type="RuleBase" id="RU365010"/>
    </source>
</evidence>
<evidence type="ECO:0000256" key="2">
    <source>
        <dbReference type="ARBA" id="ARBA00010156"/>
    </source>
</evidence>
<evidence type="ECO:0000313" key="14">
    <source>
        <dbReference type="Proteomes" id="UP000694404"/>
    </source>
</evidence>
<comment type="similarity">
    <text evidence="2 12">Belongs to the dynein light chain family.</text>
</comment>
<dbReference type="RefSeq" id="XP_032638773.1">
    <property type="nucleotide sequence ID" value="XM_032782882.2"/>
</dbReference>
<dbReference type="CDD" id="cd21453">
    <property type="entry name" value="DLC-like_DNAL4"/>
    <property type="match status" value="1"/>
</dbReference>
<dbReference type="SUPFAM" id="SSF54648">
    <property type="entry name" value="DLC"/>
    <property type="match status" value="1"/>
</dbReference>
<dbReference type="GO" id="GO:0005874">
    <property type="term" value="C:microtubule"/>
    <property type="evidence" value="ECO:0007669"/>
    <property type="project" value="UniProtKB-KW"/>
</dbReference>
<dbReference type="SMART" id="SM01375">
    <property type="entry name" value="Dynein_light"/>
    <property type="match status" value="1"/>
</dbReference>
<dbReference type="GeneID" id="116826246"/>
<keyword evidence="9 12" id="KW-0206">Cytoskeleton</keyword>
<gene>
    <name evidence="13" type="primary">DNAL4</name>
</gene>
<dbReference type="InterPro" id="IPR001372">
    <property type="entry name" value="Dynein_light_chain_typ-1/2"/>
</dbReference>
<dbReference type="FunFam" id="3.30.740.10:FF:000002">
    <property type="entry name" value="Dynein light chain"/>
    <property type="match status" value="1"/>
</dbReference>
<dbReference type="PANTHER" id="PTHR11886">
    <property type="entry name" value="DYNEIN LIGHT CHAIN"/>
    <property type="match status" value="1"/>
</dbReference>
<comment type="function">
    <text evidence="11">Force generating protein of respiratory cilia. Produces force towards the minus ends of microtubules. Dynein has ATPase activity.</text>
</comment>
<evidence type="ECO:0000256" key="11">
    <source>
        <dbReference type="ARBA" id="ARBA00057688"/>
    </source>
</evidence>
<dbReference type="AlphaFoldDB" id="A0A8C0J0U6"/>
<dbReference type="GeneTree" id="ENSGT00940000166105"/>
<keyword evidence="7" id="KW-0969">Cilium</keyword>
<dbReference type="PANTHER" id="PTHR11886:SF2">
    <property type="entry name" value="DYNEIN AXONEMAL LIGHT CHAIN 4"/>
    <property type="match status" value="1"/>
</dbReference>
<dbReference type="Gene3D" id="3.30.740.10">
    <property type="entry name" value="Protein Inhibitor Of Neuronal Nitric Oxide Synthase"/>
    <property type="match status" value="1"/>
</dbReference>
<accession>A0A8C0J0U6</accession>
<name>A0A8C0J0U6_CHEAB</name>
<keyword evidence="6 12" id="KW-0243">Dynein</keyword>
<comment type="subunit">
    <text evidence="3">Consists of at least two heavy chains and a number of intermediate and light chains.</text>
</comment>
<keyword evidence="5 12" id="KW-0493">Microtubule</keyword>
<proteinExistence type="inferred from homology"/>
<evidence type="ECO:0000256" key="1">
    <source>
        <dbReference type="ARBA" id="ARBA00004430"/>
    </source>
</evidence>
<keyword evidence="14" id="KW-1185">Reference proteome</keyword>
<dbReference type="RefSeq" id="XP_032638772.1">
    <property type="nucleotide sequence ID" value="XM_032782881.2"/>
</dbReference>
<dbReference type="Ensembl" id="ENSCABT00000027361.1">
    <property type="protein sequence ID" value="ENSCABP00000024971.1"/>
    <property type="gene ID" value="ENSCABG00000018378.1"/>
</dbReference>
<sequence length="125" mass="13964">MADTGEGKKEEADYKRLHSFPLIRHTDMPEEMRVEAMELCVTACEKYATNNESAAKMIKETMDKKFGSSWHVVIGWPFGTGHVKDPAPLSQTVTGAKSAFLHFSPTLWDKNMTAELPGCEKKVTT</sequence>
<dbReference type="Pfam" id="PF01221">
    <property type="entry name" value="Dynein_light"/>
    <property type="match status" value="1"/>
</dbReference>
<dbReference type="OMA" id="AELPGCE"/>
<dbReference type="GO" id="GO:0005930">
    <property type="term" value="C:axoneme"/>
    <property type="evidence" value="ECO:0007669"/>
    <property type="project" value="UniProtKB-SubCell"/>
</dbReference>